<protein>
    <submittedName>
        <fullName evidence="2">Uncharacterized protein</fullName>
    </submittedName>
</protein>
<reference evidence="2 3" key="1">
    <citation type="submission" date="2014-07" db="EMBL/GenBank/DDBJ databases">
        <authorList>
            <person name="Harkins D.M."/>
            <person name="Lesho E."/>
            <person name="Waterman P.E."/>
            <person name="Chan A."/>
            <person name="Fouts D.E."/>
        </authorList>
    </citation>
    <scope>NUCLEOTIDE SEQUENCE [LARGE SCALE GENOMIC DNA]</scope>
    <source>
        <strain evidence="2 3">MRSN 3527</strain>
    </source>
</reference>
<feature type="transmembrane region" description="Helical" evidence="1">
    <location>
        <begin position="12"/>
        <end position="31"/>
    </location>
</feature>
<sequence>MNFIIEYLKRASFIEILTILFFLSVGVSLTFKIGFYNALGVGWYIQNLTPQILFISSFKVILIFLGGIFVGCIFGLKFSERSVSVIFLCFIALYTSFNGFIQNLLSINLEISNYFDVVLFIFYFLTSMFLVSLGYKKRKYTDPLFVGPLIRIKREEVIFDNVFKIVIILLIFCLPYVSGYDAGKLVKNNKGNSVVVIKNDSRKWHLIDMSGDKVLLKEINPKEDVFKVLEYKDIDTITTR</sequence>
<accession>A0A0J1DH84</accession>
<keyword evidence="1" id="KW-1133">Transmembrane helix</keyword>
<dbReference type="RefSeq" id="WP_001009253.1">
    <property type="nucleotide sequence ID" value="NZ_JPHZ01000007.1"/>
</dbReference>
<gene>
    <name evidence="2" type="ORF">T630_2237</name>
</gene>
<dbReference type="Proteomes" id="UP000036122">
    <property type="component" value="Unassembled WGS sequence"/>
</dbReference>
<feature type="transmembrane region" description="Helical" evidence="1">
    <location>
        <begin position="83"/>
        <end position="105"/>
    </location>
</feature>
<dbReference type="AlphaFoldDB" id="A0A0J1DH84"/>
<feature type="transmembrane region" description="Helical" evidence="1">
    <location>
        <begin position="51"/>
        <end position="76"/>
    </location>
</feature>
<dbReference type="PATRIC" id="fig|1409923.3.peg.394"/>
<name>A0A0J1DH84_ACIBA</name>
<proteinExistence type="predicted"/>
<comment type="caution">
    <text evidence="2">The sequence shown here is derived from an EMBL/GenBank/DDBJ whole genome shotgun (WGS) entry which is preliminary data.</text>
</comment>
<evidence type="ECO:0000313" key="2">
    <source>
        <dbReference type="EMBL" id="KLT91478.1"/>
    </source>
</evidence>
<feature type="transmembrane region" description="Helical" evidence="1">
    <location>
        <begin position="117"/>
        <end position="136"/>
    </location>
</feature>
<feature type="transmembrane region" description="Helical" evidence="1">
    <location>
        <begin position="157"/>
        <end position="177"/>
    </location>
</feature>
<keyword evidence="1" id="KW-0812">Transmembrane</keyword>
<dbReference type="EMBL" id="JPHZ01000007">
    <property type="protein sequence ID" value="KLT91478.1"/>
    <property type="molecule type" value="Genomic_DNA"/>
</dbReference>
<organism evidence="2 3">
    <name type="scientific">Acinetobacter baumannii MRSN 3527</name>
    <dbReference type="NCBI Taxonomy" id="1409923"/>
    <lineage>
        <taxon>Bacteria</taxon>
        <taxon>Pseudomonadati</taxon>
        <taxon>Pseudomonadota</taxon>
        <taxon>Gammaproteobacteria</taxon>
        <taxon>Moraxellales</taxon>
        <taxon>Moraxellaceae</taxon>
        <taxon>Acinetobacter</taxon>
        <taxon>Acinetobacter calcoaceticus/baumannii complex</taxon>
    </lineage>
</organism>
<evidence type="ECO:0000256" key="1">
    <source>
        <dbReference type="SAM" id="Phobius"/>
    </source>
</evidence>
<keyword evidence="1" id="KW-0472">Membrane</keyword>
<evidence type="ECO:0000313" key="3">
    <source>
        <dbReference type="Proteomes" id="UP000036122"/>
    </source>
</evidence>